<keyword evidence="2" id="KW-0732">Signal</keyword>
<comment type="similarity">
    <text evidence="1">Belongs to the bacterial solute-binding protein 3 family.</text>
</comment>
<dbReference type="InterPro" id="IPR022448">
    <property type="entry name" value="Quinoprotein_dehydrogenase"/>
</dbReference>
<dbReference type="SMART" id="SM00062">
    <property type="entry name" value="PBPb"/>
    <property type="match status" value="1"/>
</dbReference>
<dbReference type="AlphaFoldDB" id="A0A4P7XN87"/>
<sequence>MASGPFLHEVPEALQRDELRVCADPNNLPYSNRRGEGFENKLAEMVARDLGKTVSYFWHAQRRGFLRSTLGADKCDVILGMTPNGRVATTRSYYRSSYVFVSRADRDLEFSSMQAPELHDLRIGVHLIGDDGTNPPPAHALGQQGIVENVEGYLIYGDYREESPPSALIKAVASGEIDLAAAWGPLAGYYASQSDVPLRIVPITDTLEYMPMLFQYAIVMGVQKTNPELKRQLNEVIYQRKEEIQALLERYGVPLAGQGAMILGGR</sequence>
<dbReference type="PANTHER" id="PTHR35936:SF17">
    <property type="entry name" value="ARGININE-BINDING EXTRACELLULAR PROTEIN ARTP"/>
    <property type="match status" value="1"/>
</dbReference>
<evidence type="ECO:0000259" key="3">
    <source>
        <dbReference type="SMART" id="SM00062"/>
    </source>
</evidence>
<evidence type="ECO:0000256" key="2">
    <source>
        <dbReference type="ARBA" id="ARBA00022729"/>
    </source>
</evidence>
<keyword evidence="5" id="KW-1185">Reference proteome</keyword>
<proteinExistence type="inferred from homology"/>
<evidence type="ECO:0000313" key="4">
    <source>
        <dbReference type="EMBL" id="QCF27817.1"/>
    </source>
</evidence>
<reference evidence="4 5" key="1">
    <citation type="submission" date="2018-07" db="EMBL/GenBank/DDBJ databases">
        <title>Marsedoiliclastica nanhaica gen. nov. sp. nov., a novel marine hydrocarbonoclastic bacterium isolated from an in-situ enriched hydrocarbon-degrading consortium in deep-sea sediment.</title>
        <authorList>
            <person name="Dong C."/>
            <person name="Ma T."/>
            <person name="Liu R."/>
            <person name="Shao Z."/>
        </authorList>
    </citation>
    <scope>NUCLEOTIDE SEQUENCE [LARGE SCALE GENOMIC DNA]</scope>
    <source>
        <strain evidence="5">soil36-7</strain>
    </source>
</reference>
<dbReference type="Gene3D" id="3.40.190.10">
    <property type="entry name" value="Periplasmic binding protein-like II"/>
    <property type="match status" value="2"/>
</dbReference>
<dbReference type="KEGG" id="hmi:soil367_04250"/>
<dbReference type="Pfam" id="PF00497">
    <property type="entry name" value="SBP_bac_3"/>
    <property type="match status" value="1"/>
</dbReference>
<evidence type="ECO:0000313" key="5">
    <source>
        <dbReference type="Proteomes" id="UP000298049"/>
    </source>
</evidence>
<accession>A0A4P7XN87</accession>
<protein>
    <submittedName>
        <fullName evidence="4">Quinoprotein dehydrogenase-associated putative ABC transporter substrate-binding protein</fullName>
    </submittedName>
</protein>
<dbReference type="SUPFAM" id="SSF53850">
    <property type="entry name" value="Periplasmic binding protein-like II"/>
    <property type="match status" value="1"/>
</dbReference>
<dbReference type="NCBIfam" id="TIGR03871">
    <property type="entry name" value="ABC_peri_MoxJ_2"/>
    <property type="match status" value="1"/>
</dbReference>
<gene>
    <name evidence="4" type="ORF">soil367_04250</name>
</gene>
<evidence type="ECO:0000256" key="1">
    <source>
        <dbReference type="ARBA" id="ARBA00010333"/>
    </source>
</evidence>
<dbReference type="OrthoDB" id="176845at2"/>
<dbReference type="InterPro" id="IPR001638">
    <property type="entry name" value="Solute-binding_3/MltF_N"/>
</dbReference>
<feature type="domain" description="Solute-binding protein family 3/N-terminal" evidence="3">
    <location>
        <begin position="18"/>
        <end position="255"/>
    </location>
</feature>
<organism evidence="4 5">
    <name type="scientific">Hydrocarboniclastica marina</name>
    <dbReference type="NCBI Taxonomy" id="2259620"/>
    <lineage>
        <taxon>Bacteria</taxon>
        <taxon>Pseudomonadati</taxon>
        <taxon>Pseudomonadota</taxon>
        <taxon>Gammaproteobacteria</taxon>
        <taxon>Alteromonadales</taxon>
        <taxon>Alteromonadaceae</taxon>
        <taxon>Hydrocarboniclastica</taxon>
    </lineage>
</organism>
<name>A0A4P7XN87_9ALTE</name>
<dbReference type="Proteomes" id="UP000298049">
    <property type="component" value="Chromosome"/>
</dbReference>
<dbReference type="EMBL" id="CP031093">
    <property type="protein sequence ID" value="QCF27817.1"/>
    <property type="molecule type" value="Genomic_DNA"/>
</dbReference>
<dbReference type="PANTHER" id="PTHR35936">
    <property type="entry name" value="MEMBRANE-BOUND LYTIC MUREIN TRANSGLYCOSYLASE F"/>
    <property type="match status" value="1"/>
</dbReference>